<evidence type="ECO:0000313" key="2">
    <source>
        <dbReference type="Proteomes" id="UP000799770"/>
    </source>
</evidence>
<proteinExistence type="predicted"/>
<gene>
    <name evidence="1" type="ORF">BDV96DRAFT_643035</name>
</gene>
<dbReference type="EMBL" id="ML977316">
    <property type="protein sequence ID" value="KAF2118865.1"/>
    <property type="molecule type" value="Genomic_DNA"/>
</dbReference>
<accession>A0A6A5ZHZ4</accession>
<dbReference type="AlphaFoldDB" id="A0A6A5ZHZ4"/>
<reference evidence="1" key="1">
    <citation type="journal article" date="2020" name="Stud. Mycol.">
        <title>101 Dothideomycetes genomes: a test case for predicting lifestyles and emergence of pathogens.</title>
        <authorList>
            <person name="Haridas S."/>
            <person name="Albert R."/>
            <person name="Binder M."/>
            <person name="Bloem J."/>
            <person name="Labutti K."/>
            <person name="Salamov A."/>
            <person name="Andreopoulos B."/>
            <person name="Baker S."/>
            <person name="Barry K."/>
            <person name="Bills G."/>
            <person name="Bluhm B."/>
            <person name="Cannon C."/>
            <person name="Castanera R."/>
            <person name="Culley D."/>
            <person name="Daum C."/>
            <person name="Ezra D."/>
            <person name="Gonzalez J."/>
            <person name="Henrissat B."/>
            <person name="Kuo A."/>
            <person name="Liang C."/>
            <person name="Lipzen A."/>
            <person name="Lutzoni F."/>
            <person name="Magnuson J."/>
            <person name="Mondo S."/>
            <person name="Nolan M."/>
            <person name="Ohm R."/>
            <person name="Pangilinan J."/>
            <person name="Park H.-J."/>
            <person name="Ramirez L."/>
            <person name="Alfaro M."/>
            <person name="Sun H."/>
            <person name="Tritt A."/>
            <person name="Yoshinaga Y."/>
            <person name="Zwiers L.-H."/>
            <person name="Turgeon B."/>
            <person name="Goodwin S."/>
            <person name="Spatafora J."/>
            <person name="Crous P."/>
            <person name="Grigoriev I."/>
        </authorList>
    </citation>
    <scope>NUCLEOTIDE SEQUENCE</scope>
    <source>
        <strain evidence="1">CBS 627.86</strain>
    </source>
</reference>
<evidence type="ECO:0000313" key="1">
    <source>
        <dbReference type="EMBL" id="KAF2118865.1"/>
    </source>
</evidence>
<keyword evidence="2" id="KW-1185">Reference proteome</keyword>
<protein>
    <submittedName>
        <fullName evidence="1">Uncharacterized protein</fullName>
    </submittedName>
</protein>
<sequence>MSIWSRKILCTRLAISRTDAAEVSPGVLIRNTVLDLDAVFYTRRACSKQPRVGMKNRALVSNVASCPGKLGAAEREARSHAAAGSFKHLSIYRAPTDVPTRFQSFPEAAVLRLYDSATTASHSRRANPQGRLGVS</sequence>
<dbReference type="Proteomes" id="UP000799770">
    <property type="component" value="Unassembled WGS sequence"/>
</dbReference>
<organism evidence="1 2">
    <name type="scientific">Lophiotrema nucula</name>
    <dbReference type="NCBI Taxonomy" id="690887"/>
    <lineage>
        <taxon>Eukaryota</taxon>
        <taxon>Fungi</taxon>
        <taxon>Dikarya</taxon>
        <taxon>Ascomycota</taxon>
        <taxon>Pezizomycotina</taxon>
        <taxon>Dothideomycetes</taxon>
        <taxon>Pleosporomycetidae</taxon>
        <taxon>Pleosporales</taxon>
        <taxon>Lophiotremataceae</taxon>
        <taxon>Lophiotrema</taxon>
    </lineage>
</organism>
<name>A0A6A5ZHZ4_9PLEO</name>